<comment type="caution">
    <text evidence="2">The sequence shown here is derived from an EMBL/GenBank/DDBJ whole genome shotgun (WGS) entry which is preliminary data.</text>
</comment>
<dbReference type="OrthoDB" id="5244321at2"/>
<sequence>MNLVALMMDDVETARKARDELANMSRDSLVRLEDAVVAYKDTNGDVKLDQAVNLTATGALGGAWWGLFLGAVFGLVAGVPAAMLAGAAGGAAGGALGGAFSDAGVSDEMMKETSAALDDGKAILFVLGRTEAPEKVAERLRTYGGTVVTSNLPKEIDEKINNALKKAA</sequence>
<organism evidence="2 3">
    <name type="scientific">Aliiruegeria haliotis</name>
    <dbReference type="NCBI Taxonomy" id="1280846"/>
    <lineage>
        <taxon>Bacteria</taxon>
        <taxon>Pseudomonadati</taxon>
        <taxon>Pseudomonadota</taxon>
        <taxon>Alphaproteobacteria</taxon>
        <taxon>Rhodobacterales</taxon>
        <taxon>Roseobacteraceae</taxon>
        <taxon>Aliiruegeria</taxon>
    </lineage>
</organism>
<gene>
    <name evidence="2" type="ORF">CLV78_11831</name>
</gene>
<feature type="transmembrane region" description="Helical" evidence="1">
    <location>
        <begin position="63"/>
        <end position="85"/>
    </location>
</feature>
<dbReference type="RefSeq" id="WP_158263645.1">
    <property type="nucleotide sequence ID" value="NZ_PVTD01000018.1"/>
</dbReference>
<keyword evidence="1" id="KW-0812">Transmembrane</keyword>
<reference evidence="2 3" key="1">
    <citation type="submission" date="2018-03" db="EMBL/GenBank/DDBJ databases">
        <title>Genomic Encyclopedia of Archaeal and Bacterial Type Strains, Phase II (KMG-II): from individual species to whole genera.</title>
        <authorList>
            <person name="Goeker M."/>
        </authorList>
    </citation>
    <scope>NUCLEOTIDE SEQUENCE [LARGE SCALE GENOMIC DNA]</scope>
    <source>
        <strain evidence="2 3">DSM 29328</strain>
    </source>
</reference>
<dbReference type="AlphaFoldDB" id="A0A2T0RF44"/>
<dbReference type="InterPro" id="IPR009200">
    <property type="entry name" value="DUF1269_membrane"/>
</dbReference>
<proteinExistence type="predicted"/>
<dbReference type="Pfam" id="PF06897">
    <property type="entry name" value="DUF1269"/>
    <property type="match status" value="1"/>
</dbReference>
<name>A0A2T0RF44_9RHOB</name>
<keyword evidence="1" id="KW-1133">Transmembrane helix</keyword>
<keyword evidence="3" id="KW-1185">Reference proteome</keyword>
<evidence type="ECO:0000313" key="2">
    <source>
        <dbReference type="EMBL" id="PRY19788.1"/>
    </source>
</evidence>
<evidence type="ECO:0000256" key="1">
    <source>
        <dbReference type="SAM" id="Phobius"/>
    </source>
</evidence>
<protein>
    <submittedName>
        <fullName evidence="2">Putative membrane protein</fullName>
    </submittedName>
</protein>
<dbReference type="Proteomes" id="UP000239480">
    <property type="component" value="Unassembled WGS sequence"/>
</dbReference>
<dbReference type="EMBL" id="PVTD01000018">
    <property type="protein sequence ID" value="PRY19788.1"/>
    <property type="molecule type" value="Genomic_DNA"/>
</dbReference>
<evidence type="ECO:0000313" key="3">
    <source>
        <dbReference type="Proteomes" id="UP000239480"/>
    </source>
</evidence>
<accession>A0A2T0RF44</accession>
<keyword evidence="1" id="KW-0472">Membrane</keyword>